<proteinExistence type="inferred from homology"/>
<dbReference type="InterPro" id="IPR013785">
    <property type="entry name" value="Aldolase_TIM"/>
</dbReference>
<name>A0AAU7QBK4_9GAMM</name>
<comment type="pathway">
    <text evidence="1">Carbohydrate acid metabolism.</text>
</comment>
<dbReference type="GO" id="GO:0008674">
    <property type="term" value="F:2-dehydro-3-deoxy-6-phosphogalactonate aldolase activity"/>
    <property type="evidence" value="ECO:0007669"/>
    <property type="project" value="UniProtKB-EC"/>
</dbReference>
<dbReference type="Pfam" id="PF01081">
    <property type="entry name" value="Aldolase"/>
    <property type="match status" value="1"/>
</dbReference>
<dbReference type="EC" id="4.1.2.21" evidence="6"/>
<evidence type="ECO:0000256" key="2">
    <source>
        <dbReference type="ARBA" id="ARBA00006906"/>
    </source>
</evidence>
<dbReference type="EMBL" id="CP157947">
    <property type="protein sequence ID" value="XBS70394.1"/>
    <property type="molecule type" value="Genomic_DNA"/>
</dbReference>
<evidence type="ECO:0000256" key="3">
    <source>
        <dbReference type="ARBA" id="ARBA00011233"/>
    </source>
</evidence>
<organism evidence="6">
    <name type="scientific">Acerihabitans sp. KWT182</name>
    <dbReference type="NCBI Taxonomy" id="3157919"/>
    <lineage>
        <taxon>Bacteria</taxon>
        <taxon>Pseudomonadati</taxon>
        <taxon>Pseudomonadota</taxon>
        <taxon>Gammaproteobacteria</taxon>
        <taxon>Enterobacterales</taxon>
        <taxon>Pectobacteriaceae</taxon>
        <taxon>Acerihabitans</taxon>
    </lineage>
</organism>
<dbReference type="SUPFAM" id="SSF51569">
    <property type="entry name" value="Aldolase"/>
    <property type="match status" value="1"/>
</dbReference>
<accession>A0AAU7QBK4</accession>
<reference evidence="6" key="1">
    <citation type="submission" date="2024-06" db="EMBL/GenBank/DDBJ databases">
        <authorList>
            <person name="Coelho C."/>
            <person name="Bento M."/>
            <person name="Garcia E."/>
            <person name="Camelo A."/>
            <person name="Brandao I."/>
            <person name="Espirito Santo C."/>
            <person name="Trovao J."/>
            <person name="Verissimo A."/>
            <person name="Costa J."/>
            <person name="Tiago I."/>
        </authorList>
    </citation>
    <scope>NUCLEOTIDE SEQUENCE</scope>
    <source>
        <strain evidence="6">KWT182</strain>
    </source>
</reference>
<evidence type="ECO:0000256" key="5">
    <source>
        <dbReference type="ARBA" id="ARBA00023277"/>
    </source>
</evidence>
<dbReference type="Gene3D" id="3.20.20.70">
    <property type="entry name" value="Aldolase class I"/>
    <property type="match status" value="1"/>
</dbReference>
<sequence>MNWLDELPLVAILRGITPQEIAGHLEALINEGFQAIEIPTNSPDWQQSIALAVAQAQGRAAVGAGTVLTTAMAETVARLGGALIVTPNVNPATIAAARRADLQVCSGFFTASEAFAALEAGAQVLKLFPAGAVTGQYLKALKAVLPSEAPVLSVGGVTPETLGYWLDAGCKGAGLGSDLYKPGQRVEQTRDQARRFVQAYRAWRDNK</sequence>
<dbReference type="PANTHER" id="PTHR30246">
    <property type="entry name" value="2-KETO-3-DEOXY-6-PHOSPHOGLUCONATE ALDOLASE"/>
    <property type="match status" value="1"/>
</dbReference>
<dbReference type="NCBIfam" id="NF006600">
    <property type="entry name" value="PRK09140.1"/>
    <property type="match status" value="1"/>
</dbReference>
<comment type="subunit">
    <text evidence="3">Homotrimer.</text>
</comment>
<evidence type="ECO:0000313" key="6">
    <source>
        <dbReference type="EMBL" id="XBS70394.1"/>
    </source>
</evidence>
<protein>
    <submittedName>
        <fullName evidence="6">2-dehydro-3-deoxy-6-phosphogalactonate aldolase</fullName>
        <ecNumber evidence="6">4.1.2.21</ecNumber>
    </submittedName>
</protein>
<keyword evidence="4 6" id="KW-0456">Lyase</keyword>
<dbReference type="CDD" id="cd00452">
    <property type="entry name" value="KDPG_aldolase"/>
    <property type="match status" value="1"/>
</dbReference>
<dbReference type="AlphaFoldDB" id="A0AAU7QBK4"/>
<dbReference type="PANTHER" id="PTHR30246:SF1">
    <property type="entry name" value="2-DEHYDRO-3-DEOXY-6-PHOSPHOGALACTONATE ALDOLASE-RELATED"/>
    <property type="match status" value="1"/>
</dbReference>
<evidence type="ECO:0000256" key="4">
    <source>
        <dbReference type="ARBA" id="ARBA00023239"/>
    </source>
</evidence>
<evidence type="ECO:0000256" key="1">
    <source>
        <dbReference type="ARBA" id="ARBA00004761"/>
    </source>
</evidence>
<gene>
    <name evidence="6" type="ORF">ABK905_03865</name>
</gene>
<keyword evidence="5" id="KW-0119">Carbohydrate metabolism</keyword>
<dbReference type="InterPro" id="IPR000887">
    <property type="entry name" value="Aldlse_KDPG_KHG"/>
</dbReference>
<comment type="similarity">
    <text evidence="2">Belongs to the KHG/KDPG aldolase family.</text>
</comment>